<sequence>MDSPAVLPISLQPSNLRPLAYRVLSKKHGLNIQSSALERLSEYVGKKIGQEWRGAKTIAFLEEVARLWKEQNKGLFLDGENIDMVIKEISLKQDQQEKASRQGSLASSKTSLAGIVSEDLSQSQSFEVHQDTQDQNITDQVQWTEFFKVVDIKNYKKYKYNHVRKQFDVLSSSADNQKLELPSTQDNVDLFIQRFHLLKDRLLRNENFQPATFSSTNSFSSSGNKEVENQQISSIKNLLGRHGQRFFLFGLLTKSASGLWQLQDDTDSIELELSQTLFPTNCYFTAGNFIICEGIYSSSGKFYVSSMIHPPAEKREASLEVLGKMDFNSVYSNSGRIDPSLRTKLLQLEKELSEHKIVVLGGDIHLPNLKIVEGLKKLFTKLSKELDTGASEPVALIFNGSFASEPFTSTQISYNSQTTASGVYKSYFDSLASILEQFPTLCASCKLVFIPGDNDPWSSVVTKGSNSLWPKFKIPKIFGSRLTRLVDDIEWGSNPCKMTYLTHEILLVRDDLAERLRRNDVSHVSKIKEDPEDDEEKLEIDKITKLNISPDVMEARKVVKTVLDQGYLSPFVNSVRPLVANYANGLNLVPLPTLLILTDTSCPRFDLIYENCHVVNPGSFFSENKYNYLEYYPSSRKAKLVELY</sequence>
<dbReference type="GO" id="GO:0042276">
    <property type="term" value="P:error-prone translesion synthesis"/>
    <property type="evidence" value="ECO:0007669"/>
    <property type="project" value="TreeGrafter"/>
</dbReference>
<dbReference type="OrthoDB" id="10254730at2759"/>
<evidence type="ECO:0000256" key="4">
    <source>
        <dbReference type="ARBA" id="ARBA00022705"/>
    </source>
</evidence>
<feature type="domain" description="DNA polymerase alpha/delta/epsilon subunit B" evidence="8">
    <location>
        <begin position="358"/>
        <end position="606"/>
    </location>
</feature>
<evidence type="ECO:0000256" key="5">
    <source>
        <dbReference type="ARBA" id="ARBA00023125"/>
    </source>
</evidence>
<dbReference type="PANTHER" id="PTHR12708:SF0">
    <property type="entry name" value="DNA POLYMERASE EPSILON SUBUNIT 2"/>
    <property type="match status" value="1"/>
</dbReference>
<dbReference type="AlphaFoldDB" id="A0A9P8T2Y3"/>
<evidence type="ECO:0000313" key="9">
    <source>
        <dbReference type="EMBL" id="KAH3664126.1"/>
    </source>
</evidence>
<dbReference type="GO" id="GO:0003677">
    <property type="term" value="F:DNA binding"/>
    <property type="evidence" value="ECO:0007669"/>
    <property type="project" value="UniProtKB-KW"/>
</dbReference>
<protein>
    <recommendedName>
        <fullName evidence="3">DNA polymerase epsilon subunit B</fullName>
    </recommendedName>
    <alternativeName>
        <fullName evidence="7">DNA polymerase II subunit 2</fullName>
    </alternativeName>
</protein>
<dbReference type="PANTHER" id="PTHR12708">
    <property type="entry name" value="DNA POLYMERASE EPSILON SUBUNIT B"/>
    <property type="match status" value="1"/>
</dbReference>
<dbReference type="Pfam" id="PF04042">
    <property type="entry name" value="DNA_pol_E_B"/>
    <property type="match status" value="1"/>
</dbReference>
<comment type="subcellular location">
    <subcellularLocation>
        <location evidence="1">Nucleus</location>
    </subcellularLocation>
</comment>
<reference evidence="9" key="1">
    <citation type="journal article" date="2021" name="Open Biol.">
        <title>Shared evolutionary footprints suggest mitochondrial oxidative damage underlies multiple complex I losses in fungi.</title>
        <authorList>
            <person name="Schikora-Tamarit M.A."/>
            <person name="Marcet-Houben M."/>
            <person name="Nosek J."/>
            <person name="Gabaldon T."/>
        </authorList>
    </citation>
    <scope>NUCLEOTIDE SEQUENCE</scope>
    <source>
        <strain evidence="9">CBS6075</strain>
    </source>
</reference>
<keyword evidence="4" id="KW-0235">DNA replication</keyword>
<evidence type="ECO:0000256" key="7">
    <source>
        <dbReference type="ARBA" id="ARBA00032930"/>
    </source>
</evidence>
<evidence type="ECO:0000256" key="1">
    <source>
        <dbReference type="ARBA" id="ARBA00004123"/>
    </source>
</evidence>
<evidence type="ECO:0000256" key="3">
    <source>
        <dbReference type="ARBA" id="ARBA00016011"/>
    </source>
</evidence>
<dbReference type="InterPro" id="IPR007185">
    <property type="entry name" value="DNA_pol_a/d/e_bsu"/>
</dbReference>
<organism evidence="9 10">
    <name type="scientific">Ogataea philodendri</name>
    <dbReference type="NCBI Taxonomy" id="1378263"/>
    <lineage>
        <taxon>Eukaryota</taxon>
        <taxon>Fungi</taxon>
        <taxon>Dikarya</taxon>
        <taxon>Ascomycota</taxon>
        <taxon>Saccharomycotina</taxon>
        <taxon>Pichiomycetes</taxon>
        <taxon>Pichiales</taxon>
        <taxon>Pichiaceae</taxon>
        <taxon>Ogataea</taxon>
    </lineage>
</organism>
<dbReference type="EMBL" id="JAEUBE010000352">
    <property type="protein sequence ID" value="KAH3664126.1"/>
    <property type="molecule type" value="Genomic_DNA"/>
</dbReference>
<comment type="similarity">
    <text evidence="2">Belongs to the DNA polymerase epsilon subunit B family.</text>
</comment>
<dbReference type="Proteomes" id="UP000769157">
    <property type="component" value="Unassembled WGS sequence"/>
</dbReference>
<evidence type="ECO:0000256" key="6">
    <source>
        <dbReference type="ARBA" id="ARBA00023242"/>
    </source>
</evidence>
<evidence type="ECO:0000256" key="2">
    <source>
        <dbReference type="ARBA" id="ARBA00009560"/>
    </source>
</evidence>
<dbReference type="GeneID" id="70236805"/>
<reference evidence="9" key="2">
    <citation type="submission" date="2021-01" db="EMBL/GenBank/DDBJ databases">
        <authorList>
            <person name="Schikora-Tamarit M.A."/>
        </authorList>
    </citation>
    <scope>NUCLEOTIDE SEQUENCE</scope>
    <source>
        <strain evidence="9">CBS6075</strain>
    </source>
</reference>
<dbReference type="GO" id="GO:0006261">
    <property type="term" value="P:DNA-templated DNA replication"/>
    <property type="evidence" value="ECO:0007669"/>
    <property type="project" value="InterPro"/>
</dbReference>
<keyword evidence="5" id="KW-0238">DNA-binding</keyword>
<dbReference type="InterPro" id="IPR016266">
    <property type="entry name" value="POLE2"/>
</dbReference>
<keyword evidence="10" id="KW-1185">Reference proteome</keyword>
<keyword evidence="6" id="KW-0539">Nucleus</keyword>
<evidence type="ECO:0000259" key="8">
    <source>
        <dbReference type="Pfam" id="PF04042"/>
    </source>
</evidence>
<gene>
    <name evidence="9" type="ORF">OGAPHI_004840</name>
</gene>
<dbReference type="RefSeq" id="XP_046060406.1">
    <property type="nucleotide sequence ID" value="XM_046205962.1"/>
</dbReference>
<dbReference type="GO" id="GO:0008622">
    <property type="term" value="C:epsilon DNA polymerase complex"/>
    <property type="evidence" value="ECO:0007669"/>
    <property type="project" value="InterPro"/>
</dbReference>
<name>A0A9P8T2Y3_9ASCO</name>
<comment type="caution">
    <text evidence="9">The sequence shown here is derived from an EMBL/GenBank/DDBJ whole genome shotgun (WGS) entry which is preliminary data.</text>
</comment>
<accession>A0A9P8T2Y3</accession>
<evidence type="ECO:0000313" key="10">
    <source>
        <dbReference type="Proteomes" id="UP000769157"/>
    </source>
</evidence>
<proteinExistence type="inferred from homology"/>